<dbReference type="InterPro" id="IPR001757">
    <property type="entry name" value="P_typ_ATPase"/>
</dbReference>
<dbReference type="NCBIfam" id="TIGR01494">
    <property type="entry name" value="ATPase_P-type"/>
    <property type="match status" value="2"/>
</dbReference>
<keyword evidence="3 8" id="KW-0812">Transmembrane</keyword>
<feature type="transmembrane region" description="Helical" evidence="8">
    <location>
        <begin position="34"/>
        <end position="53"/>
    </location>
</feature>
<dbReference type="InterPro" id="IPR023214">
    <property type="entry name" value="HAD_sf"/>
</dbReference>
<accession>A0A518CXD8</accession>
<dbReference type="PANTHER" id="PTHR48085">
    <property type="entry name" value="CADMIUM/ZINC-TRANSPORTING ATPASE HMA2-RELATED"/>
    <property type="match status" value="1"/>
</dbReference>
<feature type="transmembrane region" description="Helical" evidence="8">
    <location>
        <begin position="60"/>
        <end position="77"/>
    </location>
</feature>
<dbReference type="GO" id="GO:0046872">
    <property type="term" value="F:metal ion binding"/>
    <property type="evidence" value="ECO:0007669"/>
    <property type="project" value="UniProtKB-KW"/>
</dbReference>
<keyword evidence="5 8" id="KW-0472">Membrane</keyword>
<keyword evidence="8" id="KW-1003">Cell membrane</keyword>
<sequence>MSTTTKACETVGTGHDPIEAPLTTSEKRRIGRQLGPLMFGTGLFALGALYAWLVPDQADVAAVLQAIGAVTVGLPIFREALEGFLARPTRNLTEQLVAIAVFAALVTGEFMVATLVPLFLELGHLFEERSSRGARAAIDGILALHARRAHRVRPGAADGEELEEVDPEQLAVGDVVVVRPGEVIPCDGEVVGGRSSVDSSPITGESLYDSVQPGSRVYSGTINLDGLLSVRATTVGSASVLGRVVELLQSVESSKTPVLRLLDRFSGSYIPLVLAVAGIVLFATGEMNRAIAVLIVACPCGLVLAGPAAMVASMTAASRLRLLIKSSEFIETSADITTLVLDKTGTVTSGRLAVDALVPVAGVESERLLAAAGTCGQASLHPVSVAAVAAARARGLVLGGVDETREIPGSGVEVRATGGTRLRLGRRTWLEAAGVSFEGAGADDGGPGAWVAEGDRLLGFVALRDTPRSEARSALDLVRRLGIERIVLLTGDREGTAKVVADELGFDDYVAEVLPEQKLDIVRQEQARARGKVMMVGDGVNDALALSGADVGVALGARVNEVAVGGADVALMSGDLGRIPRMLHLADRTRATIVSNALLATGWGVAMVALASLGILAPAVAALLHNGGVLLVLVNSARLVRLGDAVEETGPYLAPAALVPSAAPEADGAAAA</sequence>
<proteinExistence type="inferred from homology"/>
<dbReference type="RefSeq" id="WP_145184427.1">
    <property type="nucleotide sequence ID" value="NZ_CP036290.1"/>
</dbReference>
<feature type="transmembrane region" description="Helical" evidence="8">
    <location>
        <begin position="290"/>
        <end position="312"/>
    </location>
</feature>
<evidence type="ECO:0000313" key="11">
    <source>
        <dbReference type="Proteomes" id="UP000319342"/>
    </source>
</evidence>
<evidence type="ECO:0000256" key="8">
    <source>
        <dbReference type="RuleBase" id="RU362081"/>
    </source>
</evidence>
<dbReference type="InterPro" id="IPR051014">
    <property type="entry name" value="Cation_Transport_ATPase_IB"/>
</dbReference>
<dbReference type="InterPro" id="IPR027256">
    <property type="entry name" value="P-typ_ATPase_IB"/>
</dbReference>
<comment type="catalytic activity">
    <reaction evidence="7">
        <text>Zn(2+)(in) + ATP + H2O = Zn(2+)(out) + ADP + phosphate + H(+)</text>
        <dbReference type="Rhea" id="RHEA:20621"/>
        <dbReference type="ChEBI" id="CHEBI:15377"/>
        <dbReference type="ChEBI" id="CHEBI:15378"/>
        <dbReference type="ChEBI" id="CHEBI:29105"/>
        <dbReference type="ChEBI" id="CHEBI:30616"/>
        <dbReference type="ChEBI" id="CHEBI:43474"/>
        <dbReference type="ChEBI" id="CHEBI:456216"/>
        <dbReference type="EC" id="7.2.2.12"/>
    </reaction>
</comment>
<keyword evidence="8" id="KW-0067">ATP-binding</keyword>
<feature type="domain" description="P-type ATPase A" evidence="9">
    <location>
        <begin position="147"/>
        <end position="249"/>
    </location>
</feature>
<dbReference type="SUPFAM" id="SSF56784">
    <property type="entry name" value="HAD-like"/>
    <property type="match status" value="1"/>
</dbReference>
<dbReference type="GO" id="GO:0016463">
    <property type="term" value="F:P-type zinc transporter activity"/>
    <property type="evidence" value="ECO:0007669"/>
    <property type="project" value="UniProtKB-EC"/>
</dbReference>
<dbReference type="Proteomes" id="UP000319342">
    <property type="component" value="Chromosome"/>
</dbReference>
<dbReference type="EC" id="7.2.2.12" evidence="6"/>
<keyword evidence="4 8" id="KW-1133">Transmembrane helix</keyword>
<dbReference type="PROSITE" id="PS00154">
    <property type="entry name" value="ATPASE_E1_E2"/>
    <property type="match status" value="1"/>
</dbReference>
<dbReference type="AlphaFoldDB" id="A0A518CXD8"/>
<feature type="transmembrane region" description="Helical" evidence="8">
    <location>
        <begin position="265"/>
        <end position="284"/>
    </location>
</feature>
<dbReference type="GO" id="GO:0016887">
    <property type="term" value="F:ATP hydrolysis activity"/>
    <property type="evidence" value="ECO:0007669"/>
    <property type="project" value="InterPro"/>
</dbReference>
<dbReference type="Gene3D" id="3.40.50.1000">
    <property type="entry name" value="HAD superfamily/HAD-like"/>
    <property type="match status" value="1"/>
</dbReference>
<dbReference type="InterPro" id="IPR008250">
    <property type="entry name" value="ATPase_P-typ_transduc_dom_A_sf"/>
</dbReference>
<name>A0A518CXD8_9BACT</name>
<dbReference type="SUPFAM" id="SSF81653">
    <property type="entry name" value="Calcium ATPase, transduction domain A"/>
    <property type="match status" value="1"/>
</dbReference>
<evidence type="ECO:0000256" key="3">
    <source>
        <dbReference type="ARBA" id="ARBA00022692"/>
    </source>
</evidence>
<evidence type="ECO:0000313" key="10">
    <source>
        <dbReference type="EMBL" id="QDU83895.1"/>
    </source>
</evidence>
<evidence type="ECO:0000256" key="5">
    <source>
        <dbReference type="ARBA" id="ARBA00023136"/>
    </source>
</evidence>
<dbReference type="GO" id="GO:0005524">
    <property type="term" value="F:ATP binding"/>
    <property type="evidence" value="ECO:0007669"/>
    <property type="project" value="UniProtKB-UniRule"/>
</dbReference>
<reference evidence="10 11" key="1">
    <citation type="submission" date="2019-02" db="EMBL/GenBank/DDBJ databases">
        <title>Deep-cultivation of Planctomycetes and their phenomic and genomic characterization uncovers novel biology.</title>
        <authorList>
            <person name="Wiegand S."/>
            <person name="Jogler M."/>
            <person name="Boedeker C."/>
            <person name="Pinto D."/>
            <person name="Vollmers J."/>
            <person name="Rivas-Marin E."/>
            <person name="Kohn T."/>
            <person name="Peeters S.H."/>
            <person name="Heuer A."/>
            <person name="Rast P."/>
            <person name="Oberbeckmann S."/>
            <person name="Bunk B."/>
            <person name="Jeske O."/>
            <person name="Meyerdierks A."/>
            <person name="Storesund J.E."/>
            <person name="Kallscheuer N."/>
            <person name="Luecker S."/>
            <person name="Lage O.M."/>
            <person name="Pohl T."/>
            <person name="Merkel B.J."/>
            <person name="Hornburger P."/>
            <person name="Mueller R.-W."/>
            <person name="Bruemmer F."/>
            <person name="Labrenz M."/>
            <person name="Spormann A.M."/>
            <person name="Op den Camp H."/>
            <person name="Overmann J."/>
            <person name="Amann R."/>
            <person name="Jetten M.S.M."/>
            <person name="Mascher T."/>
            <person name="Medema M.H."/>
            <person name="Devos D.P."/>
            <person name="Kaster A.-K."/>
            <person name="Ovreas L."/>
            <person name="Rohde M."/>
            <person name="Galperin M.Y."/>
            <person name="Jogler C."/>
        </authorList>
    </citation>
    <scope>NUCLEOTIDE SEQUENCE [LARGE SCALE GENOMIC DNA]</scope>
    <source>
        <strain evidence="10 11">Pla163</strain>
    </source>
</reference>
<dbReference type="Gene3D" id="2.70.150.10">
    <property type="entry name" value="Calcium-transporting ATPase, cytoplasmic transduction domain A"/>
    <property type="match status" value="1"/>
</dbReference>
<dbReference type="NCBIfam" id="TIGR01525">
    <property type="entry name" value="ATPase-IB_hvy"/>
    <property type="match status" value="1"/>
</dbReference>
<protein>
    <recommendedName>
        <fullName evidence="6">P-type Zn(2+) transporter</fullName>
        <ecNumber evidence="6">7.2.2.12</ecNumber>
    </recommendedName>
</protein>
<evidence type="ECO:0000259" key="9">
    <source>
        <dbReference type="Pfam" id="PF00122"/>
    </source>
</evidence>
<keyword evidence="11" id="KW-1185">Reference proteome</keyword>
<gene>
    <name evidence="10" type="primary">ctpV</name>
    <name evidence="10" type="ORF">Pla163_09960</name>
</gene>
<dbReference type="Gene3D" id="3.40.1110.10">
    <property type="entry name" value="Calcium-transporting ATPase, cytoplasmic domain N"/>
    <property type="match status" value="1"/>
</dbReference>
<feature type="transmembrane region" description="Helical" evidence="8">
    <location>
        <begin position="97"/>
        <end position="120"/>
    </location>
</feature>
<dbReference type="InterPro" id="IPR018303">
    <property type="entry name" value="ATPase_P-typ_P_site"/>
</dbReference>
<dbReference type="PANTHER" id="PTHR48085:SF5">
    <property type="entry name" value="CADMIUM_ZINC-TRANSPORTING ATPASE HMA4-RELATED"/>
    <property type="match status" value="1"/>
</dbReference>
<dbReference type="InterPro" id="IPR023298">
    <property type="entry name" value="ATPase_P-typ_TM_dom_sf"/>
</dbReference>
<evidence type="ECO:0000256" key="7">
    <source>
        <dbReference type="ARBA" id="ARBA00047308"/>
    </source>
</evidence>
<dbReference type="InterPro" id="IPR036412">
    <property type="entry name" value="HAD-like_sf"/>
</dbReference>
<comment type="subcellular location">
    <subcellularLocation>
        <location evidence="8">Cell membrane</location>
    </subcellularLocation>
    <subcellularLocation>
        <location evidence="1">Membrane</location>
    </subcellularLocation>
</comment>
<dbReference type="PRINTS" id="PR00120">
    <property type="entry name" value="HATPASE"/>
</dbReference>
<dbReference type="GO" id="GO:0015086">
    <property type="term" value="F:cadmium ion transmembrane transporter activity"/>
    <property type="evidence" value="ECO:0007669"/>
    <property type="project" value="TreeGrafter"/>
</dbReference>
<dbReference type="PRINTS" id="PR00119">
    <property type="entry name" value="CATATPASE"/>
</dbReference>
<evidence type="ECO:0000256" key="2">
    <source>
        <dbReference type="ARBA" id="ARBA00006024"/>
    </source>
</evidence>
<evidence type="ECO:0000256" key="6">
    <source>
        <dbReference type="ARBA" id="ARBA00039097"/>
    </source>
</evidence>
<keyword evidence="8" id="KW-0547">Nucleotide-binding</keyword>
<dbReference type="OrthoDB" id="211392at2"/>
<dbReference type="GO" id="GO:0005886">
    <property type="term" value="C:plasma membrane"/>
    <property type="evidence" value="ECO:0007669"/>
    <property type="project" value="UniProtKB-SubCell"/>
</dbReference>
<dbReference type="Pfam" id="PF00702">
    <property type="entry name" value="Hydrolase"/>
    <property type="match status" value="1"/>
</dbReference>
<evidence type="ECO:0000256" key="1">
    <source>
        <dbReference type="ARBA" id="ARBA00004370"/>
    </source>
</evidence>
<organism evidence="10 11">
    <name type="scientific">Rohdeia mirabilis</name>
    <dbReference type="NCBI Taxonomy" id="2528008"/>
    <lineage>
        <taxon>Bacteria</taxon>
        <taxon>Pseudomonadati</taxon>
        <taxon>Planctomycetota</taxon>
        <taxon>Planctomycetia</taxon>
        <taxon>Planctomycetia incertae sedis</taxon>
        <taxon>Rohdeia</taxon>
    </lineage>
</organism>
<evidence type="ECO:0000256" key="4">
    <source>
        <dbReference type="ARBA" id="ARBA00022989"/>
    </source>
</evidence>
<dbReference type="SUPFAM" id="SSF81665">
    <property type="entry name" value="Calcium ATPase, transmembrane domain M"/>
    <property type="match status" value="1"/>
</dbReference>
<keyword evidence="8" id="KW-0479">Metal-binding</keyword>
<dbReference type="InterPro" id="IPR059000">
    <property type="entry name" value="ATPase_P-type_domA"/>
</dbReference>
<comment type="similarity">
    <text evidence="2 8">Belongs to the cation transport ATPase (P-type) (TC 3.A.3) family. Type IB subfamily.</text>
</comment>
<dbReference type="InterPro" id="IPR023299">
    <property type="entry name" value="ATPase_P-typ_cyto_dom_N"/>
</dbReference>
<dbReference type="EMBL" id="CP036290">
    <property type="protein sequence ID" value="QDU83895.1"/>
    <property type="molecule type" value="Genomic_DNA"/>
</dbReference>
<dbReference type="Pfam" id="PF00122">
    <property type="entry name" value="E1-E2_ATPase"/>
    <property type="match status" value="1"/>
</dbReference>